<dbReference type="AlphaFoldDB" id="A0A644ZL61"/>
<organism evidence="1">
    <name type="scientific">bioreactor metagenome</name>
    <dbReference type="NCBI Taxonomy" id="1076179"/>
    <lineage>
        <taxon>unclassified sequences</taxon>
        <taxon>metagenomes</taxon>
        <taxon>ecological metagenomes</taxon>
    </lineage>
</organism>
<reference evidence="1" key="1">
    <citation type="submission" date="2019-08" db="EMBL/GenBank/DDBJ databases">
        <authorList>
            <person name="Kucharzyk K."/>
            <person name="Murdoch R.W."/>
            <person name="Higgins S."/>
            <person name="Loffler F."/>
        </authorList>
    </citation>
    <scope>NUCLEOTIDE SEQUENCE</scope>
</reference>
<comment type="caution">
    <text evidence="1">The sequence shown here is derived from an EMBL/GenBank/DDBJ whole genome shotgun (WGS) entry which is preliminary data.</text>
</comment>
<evidence type="ECO:0000313" key="1">
    <source>
        <dbReference type="EMBL" id="MPM41457.1"/>
    </source>
</evidence>
<gene>
    <name evidence="1" type="ORF">SDC9_88112</name>
</gene>
<sequence>MGRNFAALCGKLPKGTVGGQQLISDSTRFHHYVGCADTGQRSFDIGVHSVTTP</sequence>
<proteinExistence type="predicted"/>
<dbReference type="EMBL" id="VSSQ01009380">
    <property type="protein sequence ID" value="MPM41457.1"/>
    <property type="molecule type" value="Genomic_DNA"/>
</dbReference>
<name>A0A644ZL61_9ZZZZ</name>
<accession>A0A644ZL61</accession>
<protein>
    <submittedName>
        <fullName evidence="1">Uncharacterized protein</fullName>
    </submittedName>
</protein>